<evidence type="ECO:0000313" key="7">
    <source>
        <dbReference type="Proteomes" id="UP000242763"/>
    </source>
</evidence>
<evidence type="ECO:0000256" key="3">
    <source>
        <dbReference type="PIRSR" id="PIRSR000103-1"/>
    </source>
</evidence>
<dbReference type="PANTHER" id="PTHR43060">
    <property type="entry name" value="3-HYDROXYISOBUTYRATE DEHYDROGENASE-LIKE 1, MITOCHONDRIAL-RELATED"/>
    <property type="match status" value="1"/>
</dbReference>
<organism evidence="6 7">
    <name type="scientific">Aquamicrobium aerolatum DSM 21857</name>
    <dbReference type="NCBI Taxonomy" id="1121003"/>
    <lineage>
        <taxon>Bacteria</taxon>
        <taxon>Pseudomonadati</taxon>
        <taxon>Pseudomonadota</taxon>
        <taxon>Alphaproteobacteria</taxon>
        <taxon>Hyphomicrobiales</taxon>
        <taxon>Phyllobacteriaceae</taxon>
        <taxon>Aerobium</taxon>
    </lineage>
</organism>
<dbReference type="GO" id="GO:0051287">
    <property type="term" value="F:NAD binding"/>
    <property type="evidence" value="ECO:0007669"/>
    <property type="project" value="InterPro"/>
</dbReference>
<dbReference type="PIRSF" id="PIRSF000103">
    <property type="entry name" value="HIBADH"/>
    <property type="match status" value="1"/>
</dbReference>
<keyword evidence="7" id="KW-1185">Reference proteome</keyword>
<name>A0A1I3I323_9HYPH</name>
<dbReference type="SUPFAM" id="SSF48179">
    <property type="entry name" value="6-phosphogluconate dehydrogenase C-terminal domain-like"/>
    <property type="match status" value="1"/>
</dbReference>
<evidence type="ECO:0000259" key="4">
    <source>
        <dbReference type="Pfam" id="PF03446"/>
    </source>
</evidence>
<accession>A0A1I3I323</accession>
<dbReference type="AlphaFoldDB" id="A0A1I3I323"/>
<feature type="domain" description="3-hydroxyisobutyrate dehydrogenase-like NAD-binding" evidence="5">
    <location>
        <begin position="167"/>
        <end position="286"/>
    </location>
</feature>
<dbReference type="Proteomes" id="UP000242763">
    <property type="component" value="Unassembled WGS sequence"/>
</dbReference>
<evidence type="ECO:0000256" key="2">
    <source>
        <dbReference type="ARBA" id="ARBA00023027"/>
    </source>
</evidence>
<dbReference type="Gene3D" id="3.40.50.720">
    <property type="entry name" value="NAD(P)-binding Rossmann-like Domain"/>
    <property type="match status" value="1"/>
</dbReference>
<dbReference type="Pfam" id="PF03446">
    <property type="entry name" value="NAD_binding_2"/>
    <property type="match status" value="1"/>
</dbReference>
<gene>
    <name evidence="6" type="ORF">SAMN03080618_00374</name>
</gene>
<dbReference type="Gene3D" id="1.10.1040.10">
    <property type="entry name" value="N-(1-d-carboxylethyl)-l-norvaline Dehydrogenase, domain 2"/>
    <property type="match status" value="1"/>
</dbReference>
<keyword evidence="2" id="KW-0520">NAD</keyword>
<dbReference type="InterPro" id="IPR013328">
    <property type="entry name" value="6PGD_dom2"/>
</dbReference>
<reference evidence="7" key="1">
    <citation type="submission" date="2016-10" db="EMBL/GenBank/DDBJ databases">
        <authorList>
            <person name="Varghese N."/>
            <person name="Submissions S."/>
        </authorList>
    </citation>
    <scope>NUCLEOTIDE SEQUENCE [LARGE SCALE GENOMIC DNA]</scope>
    <source>
        <strain evidence="7">DSM 21857</strain>
    </source>
</reference>
<protein>
    <submittedName>
        <fullName evidence="6">3-hydroxyisobutyrate dehydrogenase</fullName>
    </submittedName>
</protein>
<dbReference type="EMBL" id="FORF01000002">
    <property type="protein sequence ID" value="SFI42418.1"/>
    <property type="molecule type" value="Genomic_DNA"/>
</dbReference>
<dbReference type="InterPro" id="IPR015815">
    <property type="entry name" value="HIBADH-related"/>
</dbReference>
<keyword evidence="1" id="KW-0560">Oxidoreductase</keyword>
<sequence length="290" mass="30170">MKQRIGVIGVGLMGHGIAKNIVTKGWPLTYLRHPGNQPTTDLDDAGAQGCDSVAELADASDIIVLCVTGTPQVEDILVGSGALLAALRPGMAIVDCSTANPMSTVRMAEIVAEKGAHFIDAAMTRTPKEAEEGRLNLLVGGDADLVAKLRPLLSTFAENIFDAGGVGTGHQLKLLHNFVSLGSVTLIAEAAACAAKGGVSMSALVECLAKGGGGGVALERLRGFIESGDPSQMRFSIANAAKDLTYYRQFANDMEGATRVADGVADTLNELIARGHGEAFMPEQVKLLQE</sequence>
<feature type="domain" description="6-phosphogluconate dehydrogenase NADP-binding" evidence="4">
    <location>
        <begin position="4"/>
        <end position="163"/>
    </location>
</feature>
<feature type="active site" evidence="3">
    <location>
        <position position="173"/>
    </location>
</feature>
<dbReference type="PANTHER" id="PTHR43060:SF15">
    <property type="entry name" value="3-HYDROXYISOBUTYRATE DEHYDROGENASE-LIKE 1, MITOCHONDRIAL-RELATED"/>
    <property type="match status" value="1"/>
</dbReference>
<dbReference type="RefSeq" id="WP_091517922.1">
    <property type="nucleotide sequence ID" value="NZ_FORF01000002.1"/>
</dbReference>
<dbReference type="OrthoDB" id="9812907at2"/>
<dbReference type="GO" id="GO:0050661">
    <property type="term" value="F:NADP binding"/>
    <property type="evidence" value="ECO:0007669"/>
    <property type="project" value="InterPro"/>
</dbReference>
<evidence type="ECO:0000259" key="5">
    <source>
        <dbReference type="Pfam" id="PF14833"/>
    </source>
</evidence>
<dbReference type="STRING" id="1121003.SAMN03080618_00374"/>
<dbReference type="SUPFAM" id="SSF51735">
    <property type="entry name" value="NAD(P)-binding Rossmann-fold domains"/>
    <property type="match status" value="1"/>
</dbReference>
<dbReference type="InterPro" id="IPR008927">
    <property type="entry name" value="6-PGluconate_DH-like_C_sf"/>
</dbReference>
<dbReference type="Pfam" id="PF14833">
    <property type="entry name" value="NAD_binding_11"/>
    <property type="match status" value="1"/>
</dbReference>
<dbReference type="InterPro" id="IPR036291">
    <property type="entry name" value="NAD(P)-bd_dom_sf"/>
</dbReference>
<proteinExistence type="predicted"/>
<dbReference type="GO" id="GO:0016491">
    <property type="term" value="F:oxidoreductase activity"/>
    <property type="evidence" value="ECO:0007669"/>
    <property type="project" value="UniProtKB-KW"/>
</dbReference>
<dbReference type="InterPro" id="IPR029154">
    <property type="entry name" value="HIBADH-like_NADP-bd"/>
</dbReference>
<evidence type="ECO:0000313" key="6">
    <source>
        <dbReference type="EMBL" id="SFI42418.1"/>
    </source>
</evidence>
<dbReference type="InterPro" id="IPR006115">
    <property type="entry name" value="6PGDH_NADP-bd"/>
</dbReference>
<evidence type="ECO:0000256" key="1">
    <source>
        <dbReference type="ARBA" id="ARBA00023002"/>
    </source>
</evidence>